<dbReference type="EMBL" id="FOYZ01000003">
    <property type="protein sequence ID" value="SFR68048.1"/>
    <property type="molecule type" value="Genomic_DNA"/>
</dbReference>
<keyword evidence="3" id="KW-1185">Reference proteome</keyword>
<sequence length="118" mass="12994">MKTIKRNLSIFALVFIMVATCSPSTQADAATKFTRGKLCYQVTGCNTVTVSDVCKKYETTKNLTVPSTVTCNGKTYKVTKISNNAFADCDNLKTVKCPSTLSNRNYNCIRNVSIVCNR</sequence>
<dbReference type="Gene3D" id="3.80.10.10">
    <property type="entry name" value="Ribonuclease Inhibitor"/>
    <property type="match status" value="1"/>
</dbReference>
<dbReference type="Proteomes" id="UP000199659">
    <property type="component" value="Unassembled WGS sequence"/>
</dbReference>
<gene>
    <name evidence="2" type="ORF">SAMN05661086_00919</name>
</gene>
<proteinExistence type="predicted"/>
<dbReference type="RefSeq" id="WP_092559528.1">
    <property type="nucleotide sequence ID" value="NZ_FOYZ01000003.1"/>
</dbReference>
<evidence type="ECO:0008006" key="4">
    <source>
        <dbReference type="Google" id="ProtNLM"/>
    </source>
</evidence>
<keyword evidence="1" id="KW-0732">Signal</keyword>
<dbReference type="OrthoDB" id="2220137at2"/>
<organism evidence="2 3">
    <name type="scientific">Anaeromicropila populeti</name>
    <dbReference type="NCBI Taxonomy" id="37658"/>
    <lineage>
        <taxon>Bacteria</taxon>
        <taxon>Bacillati</taxon>
        <taxon>Bacillota</taxon>
        <taxon>Clostridia</taxon>
        <taxon>Lachnospirales</taxon>
        <taxon>Lachnospiraceae</taxon>
        <taxon>Anaeromicropila</taxon>
    </lineage>
</organism>
<evidence type="ECO:0000313" key="2">
    <source>
        <dbReference type="EMBL" id="SFR68048.1"/>
    </source>
</evidence>
<dbReference type="AlphaFoldDB" id="A0A1I6IMV4"/>
<reference evidence="2 3" key="1">
    <citation type="submission" date="2016-10" db="EMBL/GenBank/DDBJ databases">
        <authorList>
            <person name="de Groot N.N."/>
        </authorList>
    </citation>
    <scope>NUCLEOTIDE SEQUENCE [LARGE SCALE GENOMIC DNA]</scope>
    <source>
        <strain evidence="2 3">743A</strain>
    </source>
</reference>
<protein>
    <recommendedName>
        <fullName evidence="4">Leucine rich repeat-containing protein</fullName>
    </recommendedName>
</protein>
<name>A0A1I6IMV4_9FIRM</name>
<feature type="chain" id="PRO_5038379385" description="Leucine rich repeat-containing protein" evidence="1">
    <location>
        <begin position="28"/>
        <end position="118"/>
    </location>
</feature>
<feature type="signal peptide" evidence="1">
    <location>
        <begin position="1"/>
        <end position="27"/>
    </location>
</feature>
<dbReference type="InterPro" id="IPR032675">
    <property type="entry name" value="LRR_dom_sf"/>
</dbReference>
<accession>A0A1I6IMV4</accession>
<evidence type="ECO:0000313" key="3">
    <source>
        <dbReference type="Proteomes" id="UP000199659"/>
    </source>
</evidence>
<evidence type="ECO:0000256" key="1">
    <source>
        <dbReference type="SAM" id="SignalP"/>
    </source>
</evidence>